<evidence type="ECO:0000256" key="1">
    <source>
        <dbReference type="SAM" id="Coils"/>
    </source>
</evidence>
<proteinExistence type="evidence at transcript level"/>
<sequence length="239" mass="27249">MSFWFKSAATQVLCQKCYLCVLVLGCTEANKYALTTITGKPGEVMERLVKKYEQKYRKAREEMDKWDALQLRLLKQFRNAAAIIERLKVLGDKENYGVLKVFSHIAKELPAKQVESLEFIFVSMRSTLDEFNKVVKSLKKMWQDGCHLLKGETLQPTLQQIQMRVGLRPSLSDCLDGLKAIYEMHLSEYLLKVSIISALSYDSRAGDVAALQAVLADQPNIPTNEVQFIFNIIFAEEIS</sequence>
<feature type="chain" id="PRO_5002877355" evidence="2">
    <location>
        <begin position="30"/>
        <end position="239"/>
    </location>
</feature>
<dbReference type="InterPro" id="IPR029159">
    <property type="entry name" value="CA109-like"/>
</dbReference>
<feature type="coiled-coil region" evidence="1">
    <location>
        <begin position="42"/>
        <end position="69"/>
    </location>
</feature>
<dbReference type="AlphaFoldDB" id="B8LRF9"/>
<accession>B8LRF9</accession>
<dbReference type="InterPro" id="IPR038985">
    <property type="entry name" value="OPRN-like"/>
</dbReference>
<evidence type="ECO:0000313" key="3">
    <source>
        <dbReference type="EMBL" id="ABR18239.1"/>
    </source>
</evidence>
<organism evidence="3">
    <name type="scientific">Picea sitchensis</name>
    <name type="common">Sitka spruce</name>
    <name type="synonym">Pinus sitchensis</name>
    <dbReference type="NCBI Taxonomy" id="3332"/>
    <lineage>
        <taxon>Eukaryota</taxon>
        <taxon>Viridiplantae</taxon>
        <taxon>Streptophyta</taxon>
        <taxon>Embryophyta</taxon>
        <taxon>Tracheophyta</taxon>
        <taxon>Spermatophyta</taxon>
        <taxon>Pinopsida</taxon>
        <taxon>Pinidae</taxon>
        <taxon>Conifers I</taxon>
        <taxon>Pinales</taxon>
        <taxon>Pinaceae</taxon>
        <taxon>Picea</taxon>
    </lineage>
</organism>
<dbReference type="PANTHER" id="PTHR37904">
    <property type="entry name" value="OS10G0566900 PROTEIN"/>
    <property type="match status" value="1"/>
</dbReference>
<reference evidence="3" key="1">
    <citation type="submission" date="2007-06" db="EMBL/GenBank/DDBJ databases">
        <title>Full length cDNA sequences from Sitka Spruce (Picea sitchensis).</title>
        <authorList>
            <person name="Ralph S.G."/>
            <person name="Chun H.E."/>
            <person name="Liao N."/>
            <person name="Ali J."/>
            <person name="Reid K."/>
            <person name="Kolosova N."/>
            <person name="Cooper N."/>
            <person name="Cullis C."/>
            <person name="Jancsik S."/>
            <person name="Moore R."/>
            <person name="Mayo M."/>
            <person name="Wagner S."/>
            <person name="Holt R.A."/>
            <person name="Jones S.J.M."/>
            <person name="Marra M.A."/>
            <person name="Ritland C.E."/>
            <person name="Ritland K."/>
            <person name="Bohlmann J."/>
        </authorList>
    </citation>
    <scope>NUCLEOTIDE SEQUENCE</scope>
    <source>
        <tissue evidence="3">Bark</tissue>
    </source>
</reference>
<dbReference type="Pfam" id="PF15011">
    <property type="entry name" value="CA109-like"/>
    <property type="match status" value="1"/>
</dbReference>
<dbReference type="OMA" id="TMEEFHG"/>
<dbReference type="PANTHER" id="PTHR37904:SF2">
    <property type="entry name" value="OS10G0566900 PROTEIN"/>
    <property type="match status" value="1"/>
</dbReference>
<evidence type="ECO:0000256" key="2">
    <source>
        <dbReference type="SAM" id="SignalP"/>
    </source>
</evidence>
<keyword evidence="2" id="KW-0732">Signal</keyword>
<name>B8LRF9_PICSI</name>
<dbReference type="EMBL" id="EF678486">
    <property type="protein sequence ID" value="ABR18239.1"/>
    <property type="molecule type" value="mRNA"/>
</dbReference>
<feature type="signal peptide" evidence="2">
    <location>
        <begin position="1"/>
        <end position="29"/>
    </location>
</feature>
<keyword evidence="1" id="KW-0175">Coiled coil</keyword>
<protein>
    <submittedName>
        <fullName evidence="3">Uncharacterized protein</fullName>
    </submittedName>
</protein>